<keyword evidence="6" id="KW-0862">Zinc</keyword>
<keyword evidence="7 11" id="KW-1133">Transmembrane helix</keyword>
<reference evidence="13" key="1">
    <citation type="submission" date="2021-01" db="EMBL/GenBank/DDBJ databases">
        <authorList>
            <person name="Eckstrom K.M.E."/>
        </authorList>
    </citation>
    <scope>NUCLEOTIDE SEQUENCE</scope>
    <source>
        <strain evidence="13">UVCC 0001</strain>
    </source>
</reference>
<evidence type="ECO:0000256" key="2">
    <source>
        <dbReference type="ARBA" id="ARBA00022692"/>
    </source>
</evidence>
<feature type="transmembrane region" description="Helical" evidence="11">
    <location>
        <begin position="79"/>
        <end position="105"/>
    </location>
</feature>
<protein>
    <recommendedName>
        <fullName evidence="12">RING-type domain-containing protein</fullName>
    </recommendedName>
</protein>
<evidence type="ECO:0000256" key="8">
    <source>
        <dbReference type="ARBA" id="ARBA00023136"/>
    </source>
</evidence>
<organism evidence="13 14">
    <name type="scientific">Prototheca wickerhamii</name>
    <dbReference type="NCBI Taxonomy" id="3111"/>
    <lineage>
        <taxon>Eukaryota</taxon>
        <taxon>Viridiplantae</taxon>
        <taxon>Chlorophyta</taxon>
        <taxon>core chlorophytes</taxon>
        <taxon>Trebouxiophyceae</taxon>
        <taxon>Chlorellales</taxon>
        <taxon>Chlorellaceae</taxon>
        <taxon>Prototheca</taxon>
    </lineage>
</organism>
<feature type="region of interest" description="Disordered" evidence="10">
    <location>
        <begin position="1"/>
        <end position="47"/>
    </location>
</feature>
<dbReference type="AlphaFoldDB" id="A0AAD9MJP2"/>
<keyword evidence="14" id="KW-1185">Reference proteome</keyword>
<dbReference type="Proteomes" id="UP001255856">
    <property type="component" value="Unassembled WGS sequence"/>
</dbReference>
<dbReference type="CDD" id="cd16532">
    <property type="entry name" value="RING-HC_RNFT1-like"/>
    <property type="match status" value="1"/>
</dbReference>
<evidence type="ECO:0000256" key="3">
    <source>
        <dbReference type="ARBA" id="ARBA00022723"/>
    </source>
</evidence>
<evidence type="ECO:0000256" key="10">
    <source>
        <dbReference type="SAM" id="MobiDB-lite"/>
    </source>
</evidence>
<evidence type="ECO:0000313" key="13">
    <source>
        <dbReference type="EMBL" id="KAK2076845.1"/>
    </source>
</evidence>
<accession>A0AAD9MJP2</accession>
<dbReference type="InterPro" id="IPR017907">
    <property type="entry name" value="Znf_RING_CS"/>
</dbReference>
<evidence type="ECO:0000256" key="7">
    <source>
        <dbReference type="ARBA" id="ARBA00022989"/>
    </source>
</evidence>
<dbReference type="EMBL" id="JASFZW010000008">
    <property type="protein sequence ID" value="KAK2076845.1"/>
    <property type="molecule type" value="Genomic_DNA"/>
</dbReference>
<dbReference type="GO" id="GO:0008270">
    <property type="term" value="F:zinc ion binding"/>
    <property type="evidence" value="ECO:0007669"/>
    <property type="project" value="UniProtKB-KW"/>
</dbReference>
<dbReference type="PROSITE" id="PS00518">
    <property type="entry name" value="ZF_RING_1"/>
    <property type="match status" value="1"/>
</dbReference>
<evidence type="ECO:0000256" key="11">
    <source>
        <dbReference type="SAM" id="Phobius"/>
    </source>
</evidence>
<proteinExistence type="predicted"/>
<evidence type="ECO:0000256" key="4">
    <source>
        <dbReference type="ARBA" id="ARBA00022771"/>
    </source>
</evidence>
<dbReference type="PROSITE" id="PS50089">
    <property type="entry name" value="ZF_RING_2"/>
    <property type="match status" value="1"/>
</dbReference>
<keyword evidence="2 11" id="KW-0812">Transmembrane</keyword>
<dbReference type="SMART" id="SM00184">
    <property type="entry name" value="RING"/>
    <property type="match status" value="1"/>
</dbReference>
<evidence type="ECO:0000313" key="14">
    <source>
        <dbReference type="Proteomes" id="UP001255856"/>
    </source>
</evidence>
<name>A0AAD9MJP2_PROWI</name>
<dbReference type="SUPFAM" id="SSF57850">
    <property type="entry name" value="RING/U-box"/>
    <property type="match status" value="1"/>
</dbReference>
<keyword evidence="8 11" id="KW-0472">Membrane</keyword>
<evidence type="ECO:0000256" key="9">
    <source>
        <dbReference type="PROSITE-ProRule" id="PRU00175"/>
    </source>
</evidence>
<comment type="subcellular location">
    <subcellularLocation>
        <location evidence="1">Membrane</location>
        <topology evidence="1">Multi-pass membrane protein</topology>
    </subcellularLocation>
</comment>
<feature type="domain" description="RING-type" evidence="12">
    <location>
        <begin position="284"/>
        <end position="322"/>
    </location>
</feature>
<keyword evidence="3" id="KW-0479">Metal-binding</keyword>
<evidence type="ECO:0000256" key="5">
    <source>
        <dbReference type="ARBA" id="ARBA00022786"/>
    </source>
</evidence>
<dbReference type="GO" id="GO:0061630">
    <property type="term" value="F:ubiquitin protein ligase activity"/>
    <property type="evidence" value="ECO:0007669"/>
    <property type="project" value="InterPro"/>
</dbReference>
<keyword evidence="5" id="KW-0833">Ubl conjugation pathway</keyword>
<dbReference type="GO" id="GO:0016020">
    <property type="term" value="C:membrane"/>
    <property type="evidence" value="ECO:0007669"/>
    <property type="project" value="UniProtKB-SubCell"/>
</dbReference>
<dbReference type="InterPro" id="IPR001841">
    <property type="entry name" value="Znf_RING"/>
</dbReference>
<feature type="compositionally biased region" description="Basic and acidic residues" evidence="10">
    <location>
        <begin position="22"/>
        <end position="35"/>
    </location>
</feature>
<evidence type="ECO:0000259" key="12">
    <source>
        <dbReference type="PROSITE" id="PS50089"/>
    </source>
</evidence>
<evidence type="ECO:0000256" key="6">
    <source>
        <dbReference type="ARBA" id="ARBA00022833"/>
    </source>
</evidence>
<dbReference type="Pfam" id="PF13639">
    <property type="entry name" value="zf-RING_2"/>
    <property type="match status" value="1"/>
</dbReference>
<feature type="transmembrane region" description="Helical" evidence="11">
    <location>
        <begin position="130"/>
        <end position="148"/>
    </location>
</feature>
<keyword evidence="4 9" id="KW-0863">Zinc-finger</keyword>
<dbReference type="PANTHER" id="PTHR15860">
    <property type="entry name" value="UNCHARACTERIZED RING FINGER-CONTAINING PROTEIN"/>
    <property type="match status" value="1"/>
</dbReference>
<dbReference type="GO" id="GO:1904294">
    <property type="term" value="P:positive regulation of ERAD pathway"/>
    <property type="evidence" value="ECO:0007669"/>
    <property type="project" value="InterPro"/>
</dbReference>
<comment type="caution">
    <text evidence="13">The sequence shown here is derived from an EMBL/GenBank/DDBJ whole genome shotgun (WGS) entry which is preliminary data.</text>
</comment>
<sequence length="345" mass="36757">MDASSDSGPGPDQARQVSVLVHRADGPGEEQREAAAPDDPAPDDQEQGLVESAERHRLTTSIGLDLEGVSVFLELNAPYLGIMIFLFVCSHILLLLGFSALTAALRRLNRVARDGIAARSDRDGRTTRRLLLAAAAAALTGLPALALLLQPRSVESAMRGFWSCLLLVVCVDSALRVLLSSCKLGLAAMLRSEAPKARRRRSAALTFVEHAGALARSGAPLALWLRYLWASPSGTPVIASYLLLKTLEGRTRVRALAAAARQLLHSEHGSAPTPEEVAEAGSLCPICQEAPTAPTKLACGHIFCDACVSEWFERERSCPMCRAATGGARVKSCSDGRTSLAPMLF</sequence>
<dbReference type="InterPro" id="IPR013083">
    <property type="entry name" value="Znf_RING/FYVE/PHD"/>
</dbReference>
<dbReference type="PANTHER" id="PTHR15860:SF0">
    <property type="entry name" value="LP20373P"/>
    <property type="match status" value="1"/>
</dbReference>
<evidence type="ECO:0000256" key="1">
    <source>
        <dbReference type="ARBA" id="ARBA00004141"/>
    </source>
</evidence>
<dbReference type="Gene3D" id="3.30.40.10">
    <property type="entry name" value="Zinc/RING finger domain, C3HC4 (zinc finger)"/>
    <property type="match status" value="1"/>
</dbReference>
<gene>
    <name evidence="13" type="ORF">QBZ16_005072</name>
</gene>
<dbReference type="InterPro" id="IPR044235">
    <property type="entry name" value="RNFT1/2"/>
</dbReference>